<proteinExistence type="predicted"/>
<gene>
    <name evidence="3" type="ORF">CCACVL1_18005</name>
</gene>
<keyword evidence="2" id="KW-0472">Membrane</keyword>
<feature type="transmembrane region" description="Helical" evidence="2">
    <location>
        <begin position="41"/>
        <end position="62"/>
    </location>
</feature>
<keyword evidence="4" id="KW-1185">Reference proteome</keyword>
<evidence type="ECO:0000313" key="3">
    <source>
        <dbReference type="EMBL" id="OMO71987.1"/>
    </source>
</evidence>
<keyword evidence="2" id="KW-1133">Transmembrane helix</keyword>
<dbReference type="OrthoDB" id="1708017at2759"/>
<evidence type="ECO:0000256" key="2">
    <source>
        <dbReference type="SAM" id="Phobius"/>
    </source>
</evidence>
<accession>A0A1R3HNH7</accession>
<dbReference type="AlphaFoldDB" id="A0A1R3HNH7"/>
<comment type="caution">
    <text evidence="3">The sequence shown here is derived from an EMBL/GenBank/DDBJ whole genome shotgun (WGS) entry which is preliminary data.</text>
</comment>
<dbReference type="Gramene" id="OMO71987">
    <property type="protein sequence ID" value="OMO71987"/>
    <property type="gene ID" value="CCACVL1_18005"/>
</dbReference>
<sequence>MDEKLISSSPPSSPPAPAPAPPLSTTKKTDDGREKLTKKDCMFLVAMMLMLGLGALLGAISATESHPPPPEFGLNSLSVSQFNISGSEITANWDVGFVAKKP</sequence>
<reference evidence="3 4" key="1">
    <citation type="submission" date="2013-09" db="EMBL/GenBank/DDBJ databases">
        <title>Corchorus capsularis genome sequencing.</title>
        <authorList>
            <person name="Alam M."/>
            <person name="Haque M.S."/>
            <person name="Islam M.S."/>
            <person name="Emdad E.M."/>
            <person name="Islam M.M."/>
            <person name="Ahmed B."/>
            <person name="Halim A."/>
            <person name="Hossen Q.M.M."/>
            <person name="Hossain M.Z."/>
            <person name="Ahmed R."/>
            <person name="Khan M.M."/>
            <person name="Islam R."/>
            <person name="Rashid M.M."/>
            <person name="Khan S.A."/>
            <person name="Rahman M.S."/>
            <person name="Alam M."/>
        </authorList>
    </citation>
    <scope>NUCLEOTIDE SEQUENCE [LARGE SCALE GENOMIC DNA]</scope>
    <source>
        <strain evidence="4">cv. CVL-1</strain>
        <tissue evidence="3">Whole seedling</tissue>
    </source>
</reference>
<name>A0A1R3HNH7_COCAP</name>
<evidence type="ECO:0000256" key="1">
    <source>
        <dbReference type="SAM" id="MobiDB-lite"/>
    </source>
</evidence>
<keyword evidence="2" id="KW-0812">Transmembrane</keyword>
<protein>
    <submittedName>
        <fullName evidence="3">Uncharacterized protein</fullName>
    </submittedName>
</protein>
<feature type="compositionally biased region" description="Pro residues" evidence="1">
    <location>
        <begin position="11"/>
        <end position="22"/>
    </location>
</feature>
<organism evidence="3 4">
    <name type="scientific">Corchorus capsularis</name>
    <name type="common">Jute</name>
    <dbReference type="NCBI Taxonomy" id="210143"/>
    <lineage>
        <taxon>Eukaryota</taxon>
        <taxon>Viridiplantae</taxon>
        <taxon>Streptophyta</taxon>
        <taxon>Embryophyta</taxon>
        <taxon>Tracheophyta</taxon>
        <taxon>Spermatophyta</taxon>
        <taxon>Magnoliopsida</taxon>
        <taxon>eudicotyledons</taxon>
        <taxon>Gunneridae</taxon>
        <taxon>Pentapetalae</taxon>
        <taxon>rosids</taxon>
        <taxon>malvids</taxon>
        <taxon>Malvales</taxon>
        <taxon>Malvaceae</taxon>
        <taxon>Grewioideae</taxon>
        <taxon>Apeibeae</taxon>
        <taxon>Corchorus</taxon>
    </lineage>
</organism>
<evidence type="ECO:0000313" key="4">
    <source>
        <dbReference type="Proteomes" id="UP000188268"/>
    </source>
</evidence>
<dbReference type="Proteomes" id="UP000188268">
    <property type="component" value="Unassembled WGS sequence"/>
</dbReference>
<dbReference type="EMBL" id="AWWV01011501">
    <property type="protein sequence ID" value="OMO71987.1"/>
    <property type="molecule type" value="Genomic_DNA"/>
</dbReference>
<feature type="region of interest" description="Disordered" evidence="1">
    <location>
        <begin position="1"/>
        <end position="34"/>
    </location>
</feature>